<evidence type="ECO:0000313" key="7">
    <source>
        <dbReference type="EMBL" id="OYQ17321.1"/>
    </source>
</evidence>
<evidence type="ECO:0000313" key="8">
    <source>
        <dbReference type="Proteomes" id="UP000216361"/>
    </source>
</evidence>
<accession>A0A255XKA7</accession>
<evidence type="ECO:0000256" key="3">
    <source>
        <dbReference type="ARBA" id="ARBA00022679"/>
    </source>
</evidence>
<dbReference type="SUPFAM" id="SSF75217">
    <property type="entry name" value="alpha/beta knot"/>
    <property type="match status" value="1"/>
</dbReference>
<dbReference type="GO" id="GO:0160206">
    <property type="term" value="F:tRNA (cytidine(32)/uridine(32)-2'-O)-methyltransferase activity"/>
    <property type="evidence" value="ECO:0007669"/>
    <property type="project" value="UniProtKB-EC"/>
</dbReference>
<comment type="catalytic activity">
    <reaction evidence="5">
        <text>uridine(32) in tRNA + S-adenosyl-L-methionine = 2'-O-methyluridine(32) in tRNA + S-adenosyl-L-homocysteine + H(+)</text>
        <dbReference type="Rhea" id="RHEA:42936"/>
        <dbReference type="Rhea" id="RHEA-COMP:10107"/>
        <dbReference type="Rhea" id="RHEA-COMP:10290"/>
        <dbReference type="ChEBI" id="CHEBI:15378"/>
        <dbReference type="ChEBI" id="CHEBI:57856"/>
        <dbReference type="ChEBI" id="CHEBI:59789"/>
        <dbReference type="ChEBI" id="CHEBI:65315"/>
        <dbReference type="ChEBI" id="CHEBI:74478"/>
        <dbReference type="EC" id="2.1.1.200"/>
    </reaction>
</comment>
<dbReference type="InterPro" id="IPR029028">
    <property type="entry name" value="Alpha/beta_knot_MTases"/>
</dbReference>
<dbReference type="InterPro" id="IPR001537">
    <property type="entry name" value="SpoU_MeTrfase"/>
</dbReference>
<dbReference type="Pfam" id="PF00588">
    <property type="entry name" value="SpoU_methylase"/>
    <property type="match status" value="1"/>
</dbReference>
<comment type="similarity">
    <text evidence="1">Belongs to the class IV-like SAM-binding methyltransferase superfamily. RNA methyltransferase TrmH family.</text>
</comment>
<dbReference type="RefSeq" id="WP_094409948.1">
    <property type="nucleotide sequence ID" value="NZ_BMJZ01000005.1"/>
</dbReference>
<dbReference type="AlphaFoldDB" id="A0A255XKA7"/>
<comment type="function">
    <text evidence="5">Catalyzes the formation of 2'O-methylated cytidine (Cm32) or 2'O-methylated uridine (Um32) at position 32 in tRNA.</text>
</comment>
<reference evidence="7 8" key="1">
    <citation type="submission" date="2017-07" db="EMBL/GenBank/DDBJ databases">
        <title>Elstera cyanobacteriorum sp. nov., a novel bacterium isolated from cyanobacterial aggregates in a eutrophic lake.</title>
        <authorList>
            <person name="Cai H."/>
        </authorList>
    </citation>
    <scope>NUCLEOTIDE SEQUENCE [LARGE SCALE GENOMIC DNA]</scope>
    <source>
        <strain evidence="7 8">TH019</strain>
    </source>
</reference>
<keyword evidence="5" id="KW-0963">Cytoplasm</keyword>
<evidence type="ECO:0000256" key="2">
    <source>
        <dbReference type="ARBA" id="ARBA00022603"/>
    </source>
</evidence>
<dbReference type="GO" id="GO:0106339">
    <property type="term" value="F:tRNA (cytidine(32)-2'-O)-methyltransferase activity"/>
    <property type="evidence" value="ECO:0007669"/>
    <property type="project" value="RHEA"/>
</dbReference>
<organism evidence="7 8">
    <name type="scientific">Elstera cyanobacteriorum</name>
    <dbReference type="NCBI Taxonomy" id="2022747"/>
    <lineage>
        <taxon>Bacteria</taxon>
        <taxon>Pseudomonadati</taxon>
        <taxon>Pseudomonadota</taxon>
        <taxon>Alphaproteobacteria</taxon>
        <taxon>Rhodospirillales</taxon>
        <taxon>Rhodospirillaceae</taxon>
        <taxon>Elstera</taxon>
    </lineage>
</organism>
<dbReference type="Proteomes" id="UP000216361">
    <property type="component" value="Unassembled WGS sequence"/>
</dbReference>
<feature type="domain" description="tRNA/rRNA methyltransferase SpoU type" evidence="6">
    <location>
        <begin position="16"/>
        <end position="165"/>
    </location>
</feature>
<evidence type="ECO:0000256" key="4">
    <source>
        <dbReference type="ARBA" id="ARBA00022691"/>
    </source>
</evidence>
<keyword evidence="8" id="KW-1185">Reference proteome</keyword>
<name>A0A255XKA7_9PROT</name>
<evidence type="ECO:0000256" key="5">
    <source>
        <dbReference type="RuleBase" id="RU362024"/>
    </source>
</evidence>
<comment type="caution">
    <text evidence="7">The sequence shown here is derived from an EMBL/GenBank/DDBJ whole genome shotgun (WGS) entry which is preliminary data.</text>
</comment>
<proteinExistence type="inferred from homology"/>
<dbReference type="InterPro" id="IPR029026">
    <property type="entry name" value="tRNA_m1G_MTases_N"/>
</dbReference>
<keyword evidence="4 5" id="KW-0949">S-adenosyl-L-methionine</keyword>
<dbReference type="PANTHER" id="PTHR42786">
    <property type="entry name" value="TRNA/RRNA METHYLTRANSFERASE"/>
    <property type="match status" value="1"/>
</dbReference>
<dbReference type="GO" id="GO:0005829">
    <property type="term" value="C:cytosol"/>
    <property type="evidence" value="ECO:0007669"/>
    <property type="project" value="TreeGrafter"/>
</dbReference>
<dbReference type="OrthoDB" id="9806346at2"/>
<dbReference type="PANTHER" id="PTHR42786:SF7">
    <property type="entry name" value="TRNA_RRNA METHYLTRANSFERASE SPOU TYPE DOMAIN-CONTAINING PROTEIN"/>
    <property type="match status" value="1"/>
</dbReference>
<dbReference type="Gene3D" id="1.10.8.590">
    <property type="match status" value="1"/>
</dbReference>
<dbReference type="GO" id="GO:0002128">
    <property type="term" value="P:tRNA nucleoside ribose methylation"/>
    <property type="evidence" value="ECO:0007669"/>
    <property type="project" value="TreeGrafter"/>
</dbReference>
<keyword evidence="3" id="KW-0808">Transferase</keyword>
<dbReference type="CDD" id="cd18093">
    <property type="entry name" value="SpoU-like_TrmJ"/>
    <property type="match status" value="1"/>
</dbReference>
<keyword evidence="2 5" id="KW-0489">Methyltransferase</keyword>
<comment type="subunit">
    <text evidence="5">Homodimer.</text>
</comment>
<dbReference type="PIRSF" id="PIRSF004808">
    <property type="entry name" value="LasT"/>
    <property type="match status" value="1"/>
</dbReference>
<comment type="catalytic activity">
    <reaction evidence="5">
        <text>cytidine(32) in tRNA + S-adenosyl-L-methionine = 2'-O-methylcytidine(32) in tRNA + S-adenosyl-L-homocysteine + H(+)</text>
        <dbReference type="Rhea" id="RHEA:42932"/>
        <dbReference type="Rhea" id="RHEA-COMP:10288"/>
        <dbReference type="Rhea" id="RHEA-COMP:10289"/>
        <dbReference type="ChEBI" id="CHEBI:15378"/>
        <dbReference type="ChEBI" id="CHEBI:57856"/>
        <dbReference type="ChEBI" id="CHEBI:59789"/>
        <dbReference type="ChEBI" id="CHEBI:74495"/>
        <dbReference type="ChEBI" id="CHEBI:82748"/>
        <dbReference type="EC" id="2.1.1.200"/>
    </reaction>
</comment>
<protein>
    <recommendedName>
        <fullName evidence="5">tRNA (cytidine/uridine-2'-O-)-methyltransferase TrmJ</fullName>
        <ecNumber evidence="5">2.1.1.200</ecNumber>
    </recommendedName>
    <alternativeName>
        <fullName evidence="5">tRNA (cytidine(32)/uridine(32)-2'-O)-methyltransferase</fullName>
    </alternativeName>
    <alternativeName>
        <fullName evidence="5">tRNA Cm32/Um32 methyltransferase</fullName>
    </alternativeName>
</protein>
<dbReference type="Gene3D" id="3.40.1280.10">
    <property type="match status" value="1"/>
</dbReference>
<dbReference type="NCBIfam" id="TIGR00050">
    <property type="entry name" value="rRNA_methyl_1"/>
    <property type="match status" value="1"/>
</dbReference>
<evidence type="ECO:0000256" key="1">
    <source>
        <dbReference type="ARBA" id="ARBA00007228"/>
    </source>
</evidence>
<keyword evidence="5" id="KW-0819">tRNA processing</keyword>
<dbReference type="EMBL" id="NOXS01000034">
    <property type="protein sequence ID" value="OYQ17321.1"/>
    <property type="molecule type" value="Genomic_DNA"/>
</dbReference>
<comment type="subcellular location">
    <subcellularLocation>
        <location evidence="5">Cytoplasm</location>
    </subcellularLocation>
</comment>
<evidence type="ECO:0000259" key="6">
    <source>
        <dbReference type="Pfam" id="PF00588"/>
    </source>
</evidence>
<dbReference type="GO" id="GO:0003723">
    <property type="term" value="F:RNA binding"/>
    <property type="evidence" value="ECO:0007669"/>
    <property type="project" value="InterPro"/>
</dbReference>
<dbReference type="InterPro" id="IPR004384">
    <property type="entry name" value="RNA_MeTrfase_TrmJ/LasT"/>
</dbReference>
<dbReference type="EC" id="2.1.1.200" evidence="5"/>
<sequence>MTLRPLVRPPEDQPAFVLVEPQLADNIGFAARAMLNFGLTWMRLVNPRPEWPSERATATASGAALVLENATVYRSMTEALGDRQVVYATSARPRDLVKRVVTPRQAAAELRAHAAAGTRTAVLFGPERMGLINDDLAPVDAVITCPVNPDFSSLNLAQAVLLIGYEWFQAADETPATELRTGTAALASRAHLESYLLRLETELEECGFLRIPHMRPAMVRNIRALFGRMQLTDQEVRTLHGMLTELVTKRLSANSLEAPETEK</sequence>
<gene>
    <name evidence="5" type="primary">trmJ</name>
    <name evidence="7" type="ORF">CHR90_15255</name>
</gene>